<keyword evidence="2" id="KW-1185">Reference proteome</keyword>
<reference evidence="3 4" key="1">
    <citation type="submission" date="2025-05" db="UniProtKB">
        <authorList>
            <consortium name="RefSeq"/>
        </authorList>
    </citation>
    <scope>IDENTIFICATION</scope>
    <source>
        <tissue evidence="3 4">Thorax and Abdomen</tissue>
    </source>
</reference>
<name>A0A6J0BGN7_NEOLC</name>
<organism evidence="2 3">
    <name type="scientific">Neodiprion lecontei</name>
    <name type="common">Redheaded pine sawfly</name>
    <dbReference type="NCBI Taxonomy" id="441921"/>
    <lineage>
        <taxon>Eukaryota</taxon>
        <taxon>Metazoa</taxon>
        <taxon>Ecdysozoa</taxon>
        <taxon>Arthropoda</taxon>
        <taxon>Hexapoda</taxon>
        <taxon>Insecta</taxon>
        <taxon>Pterygota</taxon>
        <taxon>Neoptera</taxon>
        <taxon>Endopterygota</taxon>
        <taxon>Hymenoptera</taxon>
        <taxon>Tenthredinoidea</taxon>
        <taxon>Diprionidae</taxon>
        <taxon>Diprioninae</taxon>
        <taxon>Neodiprion</taxon>
    </lineage>
</organism>
<evidence type="ECO:0000313" key="3">
    <source>
        <dbReference type="RefSeq" id="XP_015513969.2"/>
    </source>
</evidence>
<proteinExistence type="predicted"/>
<dbReference type="GeneID" id="107220061"/>
<dbReference type="PANTHER" id="PTHR12333:SF0">
    <property type="entry name" value="COMM DOMAIN-CONTAINING PROTEIN 10"/>
    <property type="match status" value="1"/>
</dbReference>
<feature type="domain" description="COMM" evidence="1">
    <location>
        <begin position="131"/>
        <end position="201"/>
    </location>
</feature>
<protein>
    <submittedName>
        <fullName evidence="3 4">Uncharacterized protein LOC107220061</fullName>
    </submittedName>
</protein>
<dbReference type="Pfam" id="PF21672">
    <property type="entry name" value="COMM_HN"/>
    <property type="match status" value="1"/>
</dbReference>
<dbReference type="PROSITE" id="PS51269">
    <property type="entry name" value="COMM"/>
    <property type="match status" value="1"/>
</dbReference>
<dbReference type="PANTHER" id="PTHR12333">
    <property type="entry name" value="COMM DOMAIN CONTAINING PROTEIN 10"/>
    <property type="match status" value="1"/>
</dbReference>
<dbReference type="RefSeq" id="XP_015513969.2">
    <property type="nucleotide sequence ID" value="XM_015658483.2"/>
</dbReference>
<accession>A0A6J0BGN7</accession>
<gene>
    <name evidence="3 4" type="primary">LOC107220061</name>
</gene>
<sequence length="201" mass="22518">MTSWITLTPRLREGLDIVDRIDSGKLRLLASRICQNLQTSVGGNVFTPSQEEKLSVSLELNKTELSLLLDTTTLIYAQAAYHVVQPALMESDMKETFALQHEKADVLVQIWATYAKSIVDELRQKSIFPVQVTEINWNLNVQSSSTVVAKDMRPTVTLQVGLTDTSSDQSKSSLTIETDKTGLLELYDNLEKIQMQLDSLK</sequence>
<dbReference type="Proteomes" id="UP000829291">
    <property type="component" value="Chromosome 6"/>
</dbReference>
<dbReference type="OrthoDB" id="77522at2759"/>
<dbReference type="InterPro" id="IPR037361">
    <property type="entry name" value="COMMD10"/>
</dbReference>
<dbReference type="Pfam" id="PF07258">
    <property type="entry name" value="COMM_domain"/>
    <property type="match status" value="1"/>
</dbReference>
<dbReference type="KEGG" id="nlo:107220061"/>
<evidence type="ECO:0000313" key="2">
    <source>
        <dbReference type="Proteomes" id="UP000829291"/>
    </source>
</evidence>
<evidence type="ECO:0000259" key="1">
    <source>
        <dbReference type="PROSITE" id="PS51269"/>
    </source>
</evidence>
<evidence type="ECO:0000313" key="4">
    <source>
        <dbReference type="RefSeq" id="XP_046599726.1"/>
    </source>
</evidence>
<dbReference type="RefSeq" id="XP_046599726.1">
    <property type="nucleotide sequence ID" value="XM_046743770.1"/>
</dbReference>
<dbReference type="AlphaFoldDB" id="A0A6J0BGN7"/>
<dbReference type="InterPro" id="IPR017920">
    <property type="entry name" value="COMM"/>
</dbReference>